<reference evidence="8" key="1">
    <citation type="submission" date="2025-08" db="UniProtKB">
        <authorList>
            <consortium name="RefSeq"/>
        </authorList>
    </citation>
    <scope>IDENTIFICATION</scope>
</reference>
<dbReference type="PANTHER" id="PTHR13126:SF0">
    <property type="entry name" value="ATP SYNTHASE MITOCHONDRIAL F1 COMPLEX ASSEMBLY FACTOR 1"/>
    <property type="match status" value="1"/>
</dbReference>
<comment type="similarity">
    <text evidence="2">Belongs to the ATP11 family.</text>
</comment>
<name>A0ABM1E0F9_PRICU</name>
<dbReference type="PANTHER" id="PTHR13126">
    <property type="entry name" value="CHAPERONE ATP11"/>
    <property type="match status" value="1"/>
</dbReference>
<dbReference type="Pfam" id="PF06644">
    <property type="entry name" value="ATP11"/>
    <property type="match status" value="1"/>
</dbReference>
<evidence type="ECO:0000256" key="3">
    <source>
        <dbReference type="ARBA" id="ARBA00022946"/>
    </source>
</evidence>
<feature type="region of interest" description="Disordered" evidence="5">
    <location>
        <begin position="94"/>
        <end position="139"/>
    </location>
</feature>
<evidence type="ECO:0000313" key="8">
    <source>
        <dbReference type="RefSeq" id="XP_014665680.1"/>
    </source>
</evidence>
<feature type="domain" description="Neuron navigator 1-like ubiquitin-like" evidence="6">
    <location>
        <begin position="243"/>
        <end position="274"/>
    </location>
</feature>
<feature type="compositionally biased region" description="Basic and acidic residues" evidence="5">
    <location>
        <begin position="94"/>
        <end position="111"/>
    </location>
</feature>
<accession>A0ABM1E0F9</accession>
<evidence type="ECO:0000259" key="6">
    <source>
        <dbReference type="Pfam" id="PF23092"/>
    </source>
</evidence>
<dbReference type="GeneID" id="106807742"/>
<evidence type="ECO:0000256" key="1">
    <source>
        <dbReference type="ARBA" id="ARBA00004173"/>
    </source>
</evidence>
<comment type="subcellular location">
    <subcellularLocation>
        <location evidence="1">Mitochondrion</location>
    </subcellularLocation>
</comment>
<keyword evidence="3" id="KW-0809">Transit peptide</keyword>
<evidence type="ECO:0000256" key="2">
    <source>
        <dbReference type="ARBA" id="ARBA00009116"/>
    </source>
</evidence>
<keyword evidence="4" id="KW-0496">Mitochondrion</keyword>
<sequence length="280" mass="31052">MHSSLILSESLRQTISKEMLCGVLGAVVRLGSRAAVFMRMPYGDAYAARGLAASLQRRQLCAASSDLDDQMKMLHDNPHYAKYGAKLERMRREAPDAFRAKVEEKTRKSETQKMAGDSYDERLTSSAPPPPAPAHLAPPMAKPKTLYDIMKVDLLRGLSADEISLVWTEHHTSRGRLCAAVPAAAYERMAALARECPAFVFALPRGDGYETFLAQFSGNDCHFTPLLGYKTHFADVELEGVADKQADILIGSIFVSGKTKWELLDNIVRRIFKDNQDSND</sequence>
<protein>
    <submittedName>
        <fullName evidence="8">ATP synthase mitochondrial F1 complex assembly factor 1-like</fullName>
    </submittedName>
</protein>
<gene>
    <name evidence="8" type="primary">LOC106807742</name>
</gene>
<evidence type="ECO:0000256" key="4">
    <source>
        <dbReference type="ARBA" id="ARBA00023128"/>
    </source>
</evidence>
<evidence type="ECO:0000313" key="7">
    <source>
        <dbReference type="Proteomes" id="UP000695022"/>
    </source>
</evidence>
<evidence type="ECO:0000256" key="5">
    <source>
        <dbReference type="SAM" id="MobiDB-lite"/>
    </source>
</evidence>
<dbReference type="InterPro" id="IPR057126">
    <property type="entry name" value="NAV1-like_ubiquitin-like"/>
</dbReference>
<dbReference type="InterPro" id="IPR010591">
    <property type="entry name" value="ATP11"/>
</dbReference>
<organism evidence="7 8">
    <name type="scientific">Priapulus caudatus</name>
    <name type="common">Priapulid worm</name>
    <dbReference type="NCBI Taxonomy" id="37621"/>
    <lineage>
        <taxon>Eukaryota</taxon>
        <taxon>Metazoa</taxon>
        <taxon>Ecdysozoa</taxon>
        <taxon>Scalidophora</taxon>
        <taxon>Priapulida</taxon>
        <taxon>Priapulimorpha</taxon>
        <taxon>Priapulimorphida</taxon>
        <taxon>Priapulidae</taxon>
        <taxon>Priapulus</taxon>
    </lineage>
</organism>
<dbReference type="Proteomes" id="UP000695022">
    <property type="component" value="Unplaced"/>
</dbReference>
<dbReference type="RefSeq" id="XP_014665680.1">
    <property type="nucleotide sequence ID" value="XM_014810194.1"/>
</dbReference>
<keyword evidence="7" id="KW-1185">Reference proteome</keyword>
<dbReference type="Pfam" id="PF23092">
    <property type="entry name" value="Ubiquitin_6"/>
    <property type="match status" value="1"/>
</dbReference>
<proteinExistence type="inferred from homology"/>